<dbReference type="RefSeq" id="XP_033575989.1">
    <property type="nucleotide sequence ID" value="XM_033725632.1"/>
</dbReference>
<evidence type="ECO:0000313" key="2">
    <source>
        <dbReference type="EMBL" id="KAF2809025.1"/>
    </source>
</evidence>
<feature type="compositionally biased region" description="Basic and acidic residues" evidence="1">
    <location>
        <begin position="529"/>
        <end position="540"/>
    </location>
</feature>
<dbReference type="EMBL" id="MU003702">
    <property type="protein sequence ID" value="KAF2809025.1"/>
    <property type="molecule type" value="Genomic_DNA"/>
</dbReference>
<feature type="compositionally biased region" description="Acidic residues" evidence="1">
    <location>
        <begin position="485"/>
        <end position="495"/>
    </location>
</feature>
<feature type="compositionally biased region" description="Low complexity" evidence="1">
    <location>
        <begin position="568"/>
        <end position="586"/>
    </location>
</feature>
<evidence type="ECO:0000256" key="1">
    <source>
        <dbReference type="SAM" id="MobiDB-lite"/>
    </source>
</evidence>
<feature type="region of interest" description="Disordered" evidence="1">
    <location>
        <begin position="762"/>
        <end position="839"/>
    </location>
</feature>
<feature type="compositionally biased region" description="Polar residues" evidence="1">
    <location>
        <begin position="816"/>
        <end position="839"/>
    </location>
</feature>
<dbReference type="Proteomes" id="UP000504636">
    <property type="component" value="Unplaced"/>
</dbReference>
<protein>
    <recommendedName>
        <fullName evidence="5">ADF-H domain-containing protein</fullName>
    </recommendedName>
</protein>
<feature type="compositionally biased region" description="Low complexity" evidence="1">
    <location>
        <begin position="416"/>
        <end position="428"/>
    </location>
</feature>
<feature type="region of interest" description="Disordered" evidence="1">
    <location>
        <begin position="129"/>
        <end position="216"/>
    </location>
</feature>
<feature type="compositionally biased region" description="Polar residues" evidence="1">
    <location>
        <begin position="460"/>
        <end position="473"/>
    </location>
</feature>
<feature type="compositionally biased region" description="Polar residues" evidence="1">
    <location>
        <begin position="602"/>
        <end position="619"/>
    </location>
</feature>
<feature type="region of interest" description="Disordered" evidence="1">
    <location>
        <begin position="282"/>
        <end position="346"/>
    </location>
</feature>
<name>A0A6A6YM24_9PEZI</name>
<dbReference type="InterPro" id="IPR029006">
    <property type="entry name" value="ADF-H/Gelsolin-like_dom_sf"/>
</dbReference>
<evidence type="ECO:0008006" key="5">
    <source>
        <dbReference type="Google" id="ProtNLM"/>
    </source>
</evidence>
<feature type="compositionally biased region" description="Low complexity" evidence="1">
    <location>
        <begin position="995"/>
        <end position="1005"/>
    </location>
</feature>
<dbReference type="AlphaFoldDB" id="A0A6A6YM24"/>
<dbReference type="OrthoDB" id="74412at2759"/>
<feature type="compositionally biased region" description="Polar residues" evidence="1">
    <location>
        <begin position="207"/>
        <end position="216"/>
    </location>
</feature>
<organism evidence="2">
    <name type="scientific">Mytilinidion resinicola</name>
    <dbReference type="NCBI Taxonomy" id="574789"/>
    <lineage>
        <taxon>Eukaryota</taxon>
        <taxon>Fungi</taxon>
        <taxon>Dikarya</taxon>
        <taxon>Ascomycota</taxon>
        <taxon>Pezizomycotina</taxon>
        <taxon>Dothideomycetes</taxon>
        <taxon>Pleosporomycetidae</taxon>
        <taxon>Mytilinidiales</taxon>
        <taxon>Mytilinidiaceae</taxon>
        <taxon>Mytilinidion</taxon>
    </lineage>
</organism>
<feature type="compositionally biased region" description="Polar residues" evidence="1">
    <location>
        <begin position="160"/>
        <end position="177"/>
    </location>
</feature>
<feature type="compositionally biased region" description="Low complexity" evidence="1">
    <location>
        <begin position="908"/>
        <end position="944"/>
    </location>
</feature>
<proteinExistence type="predicted"/>
<feature type="compositionally biased region" description="Polar residues" evidence="1">
    <location>
        <begin position="770"/>
        <end position="804"/>
    </location>
</feature>
<feature type="compositionally biased region" description="Basic and acidic residues" evidence="1">
    <location>
        <begin position="972"/>
        <end position="988"/>
    </location>
</feature>
<feature type="compositionally biased region" description="Basic and acidic residues" evidence="1">
    <location>
        <begin position="324"/>
        <end position="335"/>
    </location>
</feature>
<feature type="compositionally biased region" description="Basic and acidic residues" evidence="1">
    <location>
        <begin position="187"/>
        <end position="200"/>
    </location>
</feature>
<dbReference type="GeneID" id="54466525"/>
<evidence type="ECO:0000313" key="3">
    <source>
        <dbReference type="Proteomes" id="UP000504636"/>
    </source>
</evidence>
<reference evidence="4" key="2">
    <citation type="submission" date="2020-04" db="EMBL/GenBank/DDBJ databases">
        <authorList>
            <consortium name="NCBI Genome Project"/>
        </authorList>
    </citation>
    <scope>NUCLEOTIDE SEQUENCE</scope>
    <source>
        <strain evidence="4">CBS 304.34</strain>
    </source>
</reference>
<feature type="compositionally biased region" description="Low complexity" evidence="1">
    <location>
        <begin position="129"/>
        <end position="140"/>
    </location>
</feature>
<gene>
    <name evidence="2 4" type="ORF">BDZ99DRAFT_521493</name>
</gene>
<accession>A0A6A6YM24</accession>
<feature type="compositionally biased region" description="Basic and acidic residues" evidence="1">
    <location>
        <begin position="403"/>
        <end position="415"/>
    </location>
</feature>
<evidence type="ECO:0000313" key="4">
    <source>
        <dbReference type="RefSeq" id="XP_033575989.1"/>
    </source>
</evidence>
<feature type="compositionally biased region" description="Low complexity" evidence="1">
    <location>
        <begin position="497"/>
        <end position="523"/>
    </location>
</feature>
<reference evidence="4" key="3">
    <citation type="submission" date="2025-04" db="UniProtKB">
        <authorList>
            <consortium name="RefSeq"/>
        </authorList>
    </citation>
    <scope>IDENTIFICATION</scope>
    <source>
        <strain evidence="4">CBS 304.34</strain>
    </source>
</reference>
<feature type="region of interest" description="Disordered" evidence="1">
    <location>
        <begin position="362"/>
        <end position="634"/>
    </location>
</feature>
<reference evidence="2 4" key="1">
    <citation type="journal article" date="2020" name="Stud. Mycol.">
        <title>101 Dothideomycetes genomes: a test case for predicting lifestyles and emergence of pathogens.</title>
        <authorList>
            <person name="Haridas S."/>
            <person name="Albert R."/>
            <person name="Binder M."/>
            <person name="Bloem J."/>
            <person name="Labutti K."/>
            <person name="Salamov A."/>
            <person name="Andreopoulos B."/>
            <person name="Baker S."/>
            <person name="Barry K."/>
            <person name="Bills G."/>
            <person name="Bluhm B."/>
            <person name="Cannon C."/>
            <person name="Castanera R."/>
            <person name="Culley D."/>
            <person name="Daum C."/>
            <person name="Ezra D."/>
            <person name="Gonzalez J."/>
            <person name="Henrissat B."/>
            <person name="Kuo A."/>
            <person name="Liang C."/>
            <person name="Lipzen A."/>
            <person name="Lutzoni F."/>
            <person name="Magnuson J."/>
            <person name="Mondo S."/>
            <person name="Nolan M."/>
            <person name="Ohm R."/>
            <person name="Pangilinan J."/>
            <person name="Park H.-J."/>
            <person name="Ramirez L."/>
            <person name="Alfaro M."/>
            <person name="Sun H."/>
            <person name="Tritt A."/>
            <person name="Yoshinaga Y."/>
            <person name="Zwiers L.-H."/>
            <person name="Turgeon B."/>
            <person name="Goodwin S."/>
            <person name="Spatafora J."/>
            <person name="Crous P."/>
            <person name="Grigoriev I."/>
        </authorList>
    </citation>
    <scope>NUCLEOTIDE SEQUENCE</scope>
    <source>
        <strain evidence="2 4">CBS 304.34</strain>
    </source>
</reference>
<dbReference type="Gene3D" id="3.40.20.10">
    <property type="entry name" value="Severin"/>
    <property type="match status" value="1"/>
</dbReference>
<feature type="region of interest" description="Disordered" evidence="1">
    <location>
        <begin position="905"/>
        <end position="1032"/>
    </location>
</feature>
<dbReference type="SUPFAM" id="SSF55753">
    <property type="entry name" value="Actin depolymerizing proteins"/>
    <property type="match status" value="1"/>
</dbReference>
<keyword evidence="3" id="KW-1185">Reference proteome</keyword>
<feature type="region of interest" description="Disordered" evidence="1">
    <location>
        <begin position="708"/>
        <end position="737"/>
    </location>
</feature>
<feature type="compositionally biased region" description="Basic and acidic residues" evidence="1">
    <location>
        <begin position="384"/>
        <end position="396"/>
    </location>
</feature>
<sequence>MSLNGLDSASVAEAYASALAEAGGWFLLKYASRDAVEILTRGTGGLVEARGAISQYEDKSPLYGFLLYRRRKVLIKYTPEGTSRLLQARVTVHFQAITEKFSPHDTILPITTAEELSDAALSAACSLHTAAPSSSSSSSSSRRRKLDEITEDAEEGQATADDTSSMTRPMTAASTIPTIVEPSSPDTRTEAKSEASEKSTLRGSVDRTPTTPQAKTTVPHVSVDAVLESASTPNTDLATADYVASLRNYESHFDSSYEARFSSQTARPSTSELYDYLYKPKVKLGPRPRPSIDVGKRPHTSGTGSKEDARPVSQLPPGLRIAQRKTDLKRPKSRDSSVVPSIAFPPPPPIPHIPELSLITPMRPGSSPASIRSLPARTSGMTPEKQRLMKALELRKKQMNSRKAKEANEADKARDAALAPAAVVAEVPPVEKEQTEKPPAVEPELAKVEPSLAIEESPEEQSVPNTHDSSSAVTEPPKADSAVEVLDDDHPESEDLQSASASSPTSAQTQGSSESPSTRPSSVSEEEDHTDHDQDTKPDLHVNSTSFGIDGQADAPSCQDAPVEESVESSPTVVPEDSSPVPSIEVIAPATSRSENGRETVELNSPSVAETVETVSAQPSPSPTPSELKRRSTVEVREKRRALVEPIRIDLTTADASDTEYLSDDSFMEELQSAKFEQAQPVSVSKSPISPFFPRKFSNQSIVSIPERSSSNQFLPGERRSPQFFGGDRTSSASWLTKPNQENLTVAKKINVSSGISQRIKALAEKSNRESTASVSPVTPPEASSSIVAQRKSSFRTPPASTGPSPVAQHTKRFSRQSFASFTSPSPDRQSILQPPETTNPMYAVQQVDKPESVQVTARIIRDPRTQKPNLTMPTQDSPLELHQSPLIIDHQKAQKVLIPVSSSRVSLARPEPASPELPASPQSTREASSSGLPRSSSESSWRSLGRRMSEAKPPPTAVSVRSQSAASLESFDEKKDDKKDSKRDSRTSRLFKRMSSSMSISSTSRKNLASLSPTVHEEDHEANLPSLREPPPAVQVGDLNIQFPDTLLWKRRWVEIDGSGNLVLTLSKANDHPRGITKRFHLTEFRTPYSPDQDAQELPNSVILDFLDGRTLQCACETYVSQVHVLQILREAHEAWMAYGQ</sequence>
<dbReference type="CDD" id="cd11282">
    <property type="entry name" value="ADF_coactosin_like"/>
    <property type="match status" value="1"/>
</dbReference>